<dbReference type="GO" id="GO:0098542">
    <property type="term" value="P:defense response to other organism"/>
    <property type="evidence" value="ECO:0007669"/>
    <property type="project" value="TreeGrafter"/>
</dbReference>
<dbReference type="AlphaFoldDB" id="A0AAE1W5L3"/>
<dbReference type="Pfam" id="PF23598">
    <property type="entry name" value="LRR_14"/>
    <property type="match status" value="1"/>
</dbReference>
<dbReference type="Gene3D" id="1.20.5.4130">
    <property type="match status" value="1"/>
</dbReference>
<evidence type="ECO:0000256" key="5">
    <source>
        <dbReference type="ARBA" id="ARBA00022821"/>
    </source>
</evidence>
<dbReference type="PANTHER" id="PTHR23155:SF1205">
    <property type="entry name" value="DISEASE RESISTANCE PROTEIN RPM1"/>
    <property type="match status" value="1"/>
</dbReference>
<dbReference type="Gene3D" id="3.40.50.300">
    <property type="entry name" value="P-loop containing nucleotide triphosphate hydrolases"/>
    <property type="match status" value="1"/>
</dbReference>
<feature type="domain" description="Disease resistance N-terminal" evidence="8">
    <location>
        <begin position="9"/>
        <end position="93"/>
    </location>
</feature>
<evidence type="ECO:0000259" key="7">
    <source>
        <dbReference type="Pfam" id="PF00931"/>
    </source>
</evidence>
<evidence type="ECO:0000259" key="10">
    <source>
        <dbReference type="Pfam" id="PF23598"/>
    </source>
</evidence>
<dbReference type="InterPro" id="IPR041118">
    <property type="entry name" value="Rx_N"/>
</dbReference>
<dbReference type="Pfam" id="PF00931">
    <property type="entry name" value="NB-ARC"/>
    <property type="match status" value="1"/>
</dbReference>
<proteinExistence type="inferred from homology"/>
<dbReference type="Proteomes" id="UP001289374">
    <property type="component" value="Unassembled WGS sequence"/>
</dbReference>
<dbReference type="FunFam" id="3.40.50.300:FF:001091">
    <property type="entry name" value="Probable disease resistance protein At1g61300"/>
    <property type="match status" value="1"/>
</dbReference>
<dbReference type="InterPro" id="IPR044974">
    <property type="entry name" value="Disease_R_plants"/>
</dbReference>
<dbReference type="Pfam" id="PF18052">
    <property type="entry name" value="Rx_N"/>
    <property type="match status" value="1"/>
</dbReference>
<dbReference type="InterPro" id="IPR042197">
    <property type="entry name" value="Apaf_helical"/>
</dbReference>
<dbReference type="InterPro" id="IPR032675">
    <property type="entry name" value="LRR_dom_sf"/>
</dbReference>
<dbReference type="PRINTS" id="PR00364">
    <property type="entry name" value="DISEASERSIST"/>
</dbReference>
<dbReference type="GO" id="GO:0051607">
    <property type="term" value="P:defense response to virus"/>
    <property type="evidence" value="ECO:0007669"/>
    <property type="project" value="UniProtKB-ARBA"/>
</dbReference>
<comment type="caution">
    <text evidence="11">The sequence shown here is derived from an EMBL/GenBank/DDBJ whole genome shotgun (WGS) entry which is preliminary data.</text>
</comment>
<evidence type="ECO:0000259" key="9">
    <source>
        <dbReference type="Pfam" id="PF23559"/>
    </source>
</evidence>
<feature type="domain" description="Disease resistance R13L4/SHOC-2-like LRR" evidence="10">
    <location>
        <begin position="581"/>
        <end position="888"/>
    </location>
</feature>
<dbReference type="SUPFAM" id="SSF52540">
    <property type="entry name" value="P-loop containing nucleoside triphosphate hydrolases"/>
    <property type="match status" value="1"/>
</dbReference>
<name>A0AAE1W5L3_9LAMI</name>
<comment type="similarity">
    <text evidence="1">Belongs to the disease resistance NB-LRR family.</text>
</comment>
<dbReference type="GO" id="GO:0043531">
    <property type="term" value="F:ADP binding"/>
    <property type="evidence" value="ECO:0007669"/>
    <property type="project" value="InterPro"/>
</dbReference>
<dbReference type="InterPro" id="IPR002182">
    <property type="entry name" value="NB-ARC"/>
</dbReference>
<keyword evidence="5" id="KW-0611">Plant defense</keyword>
<dbReference type="InterPro" id="IPR055414">
    <property type="entry name" value="LRR_R13L4/SHOC2-like"/>
</dbReference>
<dbReference type="CDD" id="cd14798">
    <property type="entry name" value="RX-CC_like"/>
    <property type="match status" value="1"/>
</dbReference>
<dbReference type="Gene3D" id="1.10.8.430">
    <property type="entry name" value="Helical domain of apoptotic protease-activating factors"/>
    <property type="match status" value="1"/>
</dbReference>
<keyword evidence="4" id="KW-0547">Nucleotide-binding</keyword>
<gene>
    <name evidence="11" type="ORF">Sango_2588200</name>
</gene>
<dbReference type="Pfam" id="PF23559">
    <property type="entry name" value="WHD_DRP"/>
    <property type="match status" value="1"/>
</dbReference>
<dbReference type="PANTHER" id="PTHR23155">
    <property type="entry name" value="DISEASE RESISTANCE PROTEIN RP"/>
    <property type="match status" value="1"/>
</dbReference>
<reference evidence="11" key="2">
    <citation type="journal article" date="2024" name="Plant">
        <title>Genomic evolution and insights into agronomic trait innovations of Sesamum species.</title>
        <authorList>
            <person name="Miao H."/>
            <person name="Wang L."/>
            <person name="Qu L."/>
            <person name="Liu H."/>
            <person name="Sun Y."/>
            <person name="Le M."/>
            <person name="Wang Q."/>
            <person name="Wei S."/>
            <person name="Zheng Y."/>
            <person name="Lin W."/>
            <person name="Duan Y."/>
            <person name="Cao H."/>
            <person name="Xiong S."/>
            <person name="Wang X."/>
            <person name="Wei L."/>
            <person name="Li C."/>
            <person name="Ma Q."/>
            <person name="Ju M."/>
            <person name="Zhao R."/>
            <person name="Li G."/>
            <person name="Mu C."/>
            <person name="Tian Q."/>
            <person name="Mei H."/>
            <person name="Zhang T."/>
            <person name="Gao T."/>
            <person name="Zhang H."/>
        </authorList>
    </citation>
    <scope>NUCLEOTIDE SEQUENCE</scope>
    <source>
        <strain evidence="11">K16</strain>
    </source>
</reference>
<dbReference type="InterPro" id="IPR027417">
    <property type="entry name" value="P-loop_NTPase"/>
</dbReference>
<evidence type="ECO:0000256" key="1">
    <source>
        <dbReference type="ARBA" id="ARBA00008894"/>
    </source>
</evidence>
<keyword evidence="2" id="KW-0433">Leucine-rich repeat</keyword>
<evidence type="ECO:0000313" key="11">
    <source>
        <dbReference type="EMBL" id="KAK4387176.1"/>
    </source>
</evidence>
<evidence type="ECO:0000256" key="6">
    <source>
        <dbReference type="ARBA" id="ARBA00022840"/>
    </source>
</evidence>
<evidence type="ECO:0000313" key="12">
    <source>
        <dbReference type="Proteomes" id="UP001289374"/>
    </source>
</evidence>
<evidence type="ECO:0000256" key="3">
    <source>
        <dbReference type="ARBA" id="ARBA00022737"/>
    </source>
</evidence>
<dbReference type="InterPro" id="IPR038005">
    <property type="entry name" value="RX-like_CC"/>
</dbReference>
<accession>A0AAE1W5L3</accession>
<keyword evidence="3" id="KW-0677">Repeat</keyword>
<organism evidence="11 12">
    <name type="scientific">Sesamum angolense</name>
    <dbReference type="NCBI Taxonomy" id="2727404"/>
    <lineage>
        <taxon>Eukaryota</taxon>
        <taxon>Viridiplantae</taxon>
        <taxon>Streptophyta</taxon>
        <taxon>Embryophyta</taxon>
        <taxon>Tracheophyta</taxon>
        <taxon>Spermatophyta</taxon>
        <taxon>Magnoliopsida</taxon>
        <taxon>eudicotyledons</taxon>
        <taxon>Gunneridae</taxon>
        <taxon>Pentapetalae</taxon>
        <taxon>asterids</taxon>
        <taxon>lamiids</taxon>
        <taxon>Lamiales</taxon>
        <taxon>Pedaliaceae</taxon>
        <taxon>Sesamum</taxon>
    </lineage>
</organism>
<feature type="domain" description="Disease resistance protein winged helix" evidence="9">
    <location>
        <begin position="439"/>
        <end position="507"/>
    </location>
</feature>
<dbReference type="Gene3D" id="3.80.10.10">
    <property type="entry name" value="Ribonuclease Inhibitor"/>
    <property type="match status" value="2"/>
</dbReference>
<dbReference type="SUPFAM" id="SSF52058">
    <property type="entry name" value="L domain-like"/>
    <property type="match status" value="1"/>
</dbReference>
<dbReference type="InterPro" id="IPR036388">
    <property type="entry name" value="WH-like_DNA-bd_sf"/>
</dbReference>
<dbReference type="EMBL" id="JACGWL010000015">
    <property type="protein sequence ID" value="KAK4387176.1"/>
    <property type="molecule type" value="Genomic_DNA"/>
</dbReference>
<evidence type="ECO:0000259" key="8">
    <source>
        <dbReference type="Pfam" id="PF18052"/>
    </source>
</evidence>
<evidence type="ECO:0000256" key="4">
    <source>
        <dbReference type="ARBA" id="ARBA00022741"/>
    </source>
</evidence>
<sequence length="919" mass="105774">MQFAVAESVVSFGMHQVSAWICEEQELLGSIKTNTDNIRDEIGRMRAFLMVIDEREYMHPQIREWAKQVREIAYDAEAVMDKFMLRFADERSDRNCGCLGRISISVKNLRCRHQFASEIRDLQCRLKTISEGHQRYRDICSAVSQRTSSSAVADGTWYDSRGDALLLEEADVVGIKKPKKQLVEWLCSSYSNGLRVISVVGTGGSGKTTLVRKVYDDAVVKMHFHCHVWMTVSHSCKLEEFLRKMIRRLVGEINQPLPQGLDAMDADEMKEFIYQFLQRRRYVIVLDDVWGLNAWEAIRYAFPRTGTYGFVIITTRFHSIGHAASIECNGHVYNLEPLSQEESKTLFCRKAFLGGSCPTYLEDIAAIILKKCEGLPLAIVVIGSLLATKNNSIEEWNKFDRSLGDELEGDHLRRMTKLLSLSYYNLPHHLKPCFLYFSIFPENFRIYKTKLIRLWVAEGFVHPKEGKTMEEVAEDYVKELLDRSLIQVAETTNYGRPIRVRVHDLLRMIILTKSKEQNFLTIGSGGDTRWPNKSRRVAIHRSIGNMEDIKGCDQLRSLLVLDSVHALSKRNLSKLLCAGSSPLKVLELKGALSNKIPDYVFRLHLLKYLGLKNTMVKTIPKSIAKLRNLETLDLRFTKVTELPIEILKLRRLRHLLVYSNKQHRSYRPFEDVQSFKAPYKIGRLSALQNLSDIEATQAGEDTSIVREIGKLTEMRSLGIKKLRQEDGKDLCSSLGKLTNLRSLYVASTAEDEIIDMQYPAYPTPPLETIELRGRLRELPEWLPALHGLTRLYLRWSRMKHDPLNSLQNLPYLMEFELYHAYEGDRLCFRASGFQRLKKLWLLSLNRLRLVIVEKGSMPLLQELYMSGCKSVEEVPFGIQHLGSLQCMDFSDMAEGFVTKIQSQREGGDKWNLKSMRKWM</sequence>
<feature type="domain" description="NB-ARC" evidence="7">
    <location>
        <begin position="176"/>
        <end position="352"/>
    </location>
</feature>
<dbReference type="Gene3D" id="1.10.10.10">
    <property type="entry name" value="Winged helix-like DNA-binding domain superfamily/Winged helix DNA-binding domain"/>
    <property type="match status" value="1"/>
</dbReference>
<dbReference type="FunFam" id="1.10.10.10:FF:000322">
    <property type="entry name" value="Probable disease resistance protein At1g63360"/>
    <property type="match status" value="1"/>
</dbReference>
<protein>
    <submittedName>
        <fullName evidence="11">Disease resistance protein RPM1</fullName>
    </submittedName>
</protein>
<dbReference type="InterPro" id="IPR058922">
    <property type="entry name" value="WHD_DRP"/>
</dbReference>
<keyword evidence="12" id="KW-1185">Reference proteome</keyword>
<keyword evidence="6" id="KW-0067">ATP-binding</keyword>
<dbReference type="GO" id="GO:0005524">
    <property type="term" value="F:ATP binding"/>
    <property type="evidence" value="ECO:0007669"/>
    <property type="project" value="UniProtKB-KW"/>
</dbReference>
<evidence type="ECO:0000256" key="2">
    <source>
        <dbReference type="ARBA" id="ARBA00022614"/>
    </source>
</evidence>
<reference evidence="11" key="1">
    <citation type="submission" date="2020-06" db="EMBL/GenBank/DDBJ databases">
        <authorList>
            <person name="Li T."/>
            <person name="Hu X."/>
            <person name="Zhang T."/>
            <person name="Song X."/>
            <person name="Zhang H."/>
            <person name="Dai N."/>
            <person name="Sheng W."/>
            <person name="Hou X."/>
            <person name="Wei L."/>
        </authorList>
    </citation>
    <scope>NUCLEOTIDE SEQUENCE</scope>
    <source>
        <strain evidence="11">K16</strain>
        <tissue evidence="11">Leaf</tissue>
    </source>
</reference>